<organism evidence="12 13">
    <name type="scientific">Pseudocercospora eumusae</name>
    <dbReference type="NCBI Taxonomy" id="321146"/>
    <lineage>
        <taxon>Eukaryota</taxon>
        <taxon>Fungi</taxon>
        <taxon>Dikarya</taxon>
        <taxon>Ascomycota</taxon>
        <taxon>Pezizomycotina</taxon>
        <taxon>Dothideomycetes</taxon>
        <taxon>Dothideomycetidae</taxon>
        <taxon>Mycosphaerellales</taxon>
        <taxon>Mycosphaerellaceae</taxon>
        <taxon>Pseudocercospora</taxon>
    </lineage>
</organism>
<protein>
    <recommendedName>
        <fullName evidence="10">Guanine nucleotide-exchange factor SEC12</fullName>
    </recommendedName>
</protein>
<evidence type="ECO:0000256" key="6">
    <source>
        <dbReference type="ARBA" id="ARBA00022892"/>
    </source>
</evidence>
<comment type="similarity">
    <text evidence="10">Belongs to the WD repeat SEC12 family.</text>
</comment>
<proteinExistence type="inferred from homology"/>
<dbReference type="GO" id="GO:0005085">
    <property type="term" value="F:guanyl-nucleotide exchange factor activity"/>
    <property type="evidence" value="ECO:0007669"/>
    <property type="project" value="InterPro"/>
</dbReference>
<dbReference type="InterPro" id="IPR015943">
    <property type="entry name" value="WD40/YVTN_repeat-like_dom_sf"/>
</dbReference>
<accession>A0A139H9L3</accession>
<feature type="compositionally biased region" description="Basic and acidic residues" evidence="11">
    <location>
        <begin position="124"/>
        <end position="137"/>
    </location>
</feature>
<comment type="function">
    <text evidence="10">Guanine nucleotide-exchange factor (GEF) required for the formation or budding of transport vesicles from the ER.</text>
</comment>
<dbReference type="EMBL" id="LFZN01000098">
    <property type="protein sequence ID" value="KXS99133.1"/>
    <property type="molecule type" value="Genomic_DNA"/>
</dbReference>
<reference evidence="12 13" key="1">
    <citation type="submission" date="2015-07" db="EMBL/GenBank/DDBJ databases">
        <title>Comparative genomics of the Sigatoka disease complex on banana suggests a link between parallel evolutionary changes in Pseudocercospora fijiensis and Pseudocercospora eumusae and increased virulence on the banana host.</title>
        <authorList>
            <person name="Chang T.-C."/>
            <person name="Salvucci A."/>
            <person name="Crous P.W."/>
            <person name="Stergiopoulos I."/>
        </authorList>
    </citation>
    <scope>NUCLEOTIDE SEQUENCE [LARGE SCALE GENOMIC DNA]</scope>
    <source>
        <strain evidence="12 13">CBS 114824</strain>
    </source>
</reference>
<keyword evidence="6" id="KW-0931">ER-Golgi transport</keyword>
<name>A0A139H9L3_9PEZI</name>
<evidence type="ECO:0000256" key="11">
    <source>
        <dbReference type="SAM" id="MobiDB-lite"/>
    </source>
</evidence>
<dbReference type="GO" id="GO:0003400">
    <property type="term" value="P:regulation of COPII vesicle coating"/>
    <property type="evidence" value="ECO:0007669"/>
    <property type="project" value="UniProtKB-UniRule"/>
</dbReference>
<dbReference type="InterPro" id="IPR045260">
    <property type="entry name" value="Sec12-like"/>
</dbReference>
<comment type="caution">
    <text evidence="12">The sequence shown here is derived from an EMBL/GenBank/DDBJ whole genome shotgun (WGS) entry which is preliminary data.</text>
</comment>
<dbReference type="AlphaFoldDB" id="A0A139H9L3"/>
<evidence type="ECO:0000313" key="13">
    <source>
        <dbReference type="Proteomes" id="UP000070133"/>
    </source>
</evidence>
<evidence type="ECO:0000256" key="3">
    <source>
        <dbReference type="ARBA" id="ARBA00022692"/>
    </source>
</evidence>
<feature type="transmembrane region" description="Helical" evidence="10">
    <location>
        <begin position="473"/>
        <end position="493"/>
    </location>
</feature>
<dbReference type="GO" id="GO:0015031">
    <property type="term" value="P:protein transport"/>
    <property type="evidence" value="ECO:0007669"/>
    <property type="project" value="UniProtKB-KW"/>
</dbReference>
<feature type="region of interest" description="Disordered" evidence="11">
    <location>
        <begin position="404"/>
        <end position="426"/>
    </location>
</feature>
<keyword evidence="5 10" id="KW-0256">Endoplasmic reticulum</keyword>
<keyword evidence="4 10" id="KW-0677">Repeat</keyword>
<dbReference type="OrthoDB" id="16538at2759"/>
<dbReference type="PANTHER" id="PTHR23284:SF0">
    <property type="entry name" value="PROLACTIN REGULATORY ELEMENT-BINDING PROTEIN"/>
    <property type="match status" value="1"/>
</dbReference>
<dbReference type="GO" id="GO:0006888">
    <property type="term" value="P:endoplasmic reticulum to Golgi vesicle-mediated transport"/>
    <property type="evidence" value="ECO:0007669"/>
    <property type="project" value="UniProtKB-UniRule"/>
</dbReference>
<dbReference type="STRING" id="321146.A0A139H9L3"/>
<gene>
    <name evidence="12" type="ORF">AC578_9808</name>
</gene>
<evidence type="ECO:0000256" key="9">
    <source>
        <dbReference type="ARBA" id="ARBA00023136"/>
    </source>
</evidence>
<comment type="subcellular location">
    <subcellularLocation>
        <location evidence="10">Endoplasmic reticulum membrane</location>
        <topology evidence="10">Single-pass type II membrane protein</topology>
    </subcellularLocation>
    <subcellularLocation>
        <location evidence="10">Golgi apparatus membrane</location>
        <topology evidence="10">Single-pass type II membrane protein</topology>
    </subcellularLocation>
</comment>
<dbReference type="Gene3D" id="2.130.10.10">
    <property type="entry name" value="YVTN repeat-like/Quinoprotein amine dehydrogenase"/>
    <property type="match status" value="1"/>
</dbReference>
<evidence type="ECO:0000313" key="12">
    <source>
        <dbReference type="EMBL" id="KXS99133.1"/>
    </source>
</evidence>
<sequence length="653" mass="72186">MPNVSNSHVSYAKHKLEYPIFAADWDPYNRGYLVVAGGGGESKTGVPNKISVLDVNNRATIEVASEIDLPRTEDSPQSLASLATKDGLITFAGINSSQAEQDANKNEHFRSFAIRYPPRKKQKTHDAASDDKGDIKPLGKRSLFKPSSAPKKESYQRLLRLSPVQKRDVPAKRIGAIASGLAQENEIIVFNATVQTPEDKDIITRIPLAGKDEAADLDIAQPDQNLFSLVWCDDDSIHEQSYKYDFAQRKVEKQPNGPRRVYQMPASDSFEKVKSRPKFRSVRFLNAENVIALVNKPGKSGVELRVYHLYPTGPALEMSTKTLPSRVKQASAIDVCALDADSNGNQQFAVAVAGQDISIEIFTINYRAATDTFSSMRLFMTLKDVHETQMTKLTWTPFHSPARAVDPSTLPTTGPNGEPLPQQRPAHPGPQYIRLASVSFGNTVVIDTFPLTPFEPKNKNSRYVLSHPKDEAFWKWAYIFVISFCVLVTAFLFQSFASSGFSDDKNVGVFGFLPQNVRSFLDQPAMAAYGGLSKVTEEAVESPTPVANLRDVVAEHHGSPEDAAATAVVVRDLPEGEGVTVAVHPDKEEYLSKDTEAKHWDELEPHQKSYWKEKLVKAGHWAESEGESVLKSVLWSTYAGLVGQAGEILRNEL</sequence>
<evidence type="ECO:0000256" key="8">
    <source>
        <dbReference type="ARBA" id="ARBA00022989"/>
    </source>
</evidence>
<keyword evidence="13" id="KW-1185">Reference proteome</keyword>
<feature type="region of interest" description="Disordered" evidence="11">
    <location>
        <begin position="114"/>
        <end position="156"/>
    </location>
</feature>
<keyword evidence="8 10" id="KW-1133">Transmembrane helix</keyword>
<dbReference type="PANTHER" id="PTHR23284">
    <property type="entry name" value="PROLACTIN REGULATORY ELEMENT BINDING PROTEIN"/>
    <property type="match status" value="1"/>
</dbReference>
<dbReference type="Proteomes" id="UP000070133">
    <property type="component" value="Unassembled WGS sequence"/>
</dbReference>
<keyword evidence="3 10" id="KW-0812">Transmembrane</keyword>
<evidence type="ECO:0000256" key="10">
    <source>
        <dbReference type="RuleBase" id="RU369019"/>
    </source>
</evidence>
<keyword evidence="2 10" id="KW-0853">WD repeat</keyword>
<dbReference type="GO" id="GO:0000139">
    <property type="term" value="C:Golgi membrane"/>
    <property type="evidence" value="ECO:0007669"/>
    <property type="project" value="UniProtKB-SubCell"/>
</dbReference>
<keyword evidence="9 10" id="KW-0472">Membrane</keyword>
<evidence type="ECO:0000256" key="1">
    <source>
        <dbReference type="ARBA" id="ARBA00022448"/>
    </source>
</evidence>
<evidence type="ECO:0000256" key="7">
    <source>
        <dbReference type="ARBA" id="ARBA00022927"/>
    </source>
</evidence>
<keyword evidence="1 10" id="KW-0813">Transport</keyword>
<evidence type="ECO:0000256" key="5">
    <source>
        <dbReference type="ARBA" id="ARBA00022824"/>
    </source>
</evidence>
<evidence type="ECO:0000256" key="4">
    <source>
        <dbReference type="ARBA" id="ARBA00022737"/>
    </source>
</evidence>
<keyword evidence="7 10" id="KW-0653">Protein transport</keyword>
<dbReference type="GO" id="GO:0005789">
    <property type="term" value="C:endoplasmic reticulum membrane"/>
    <property type="evidence" value="ECO:0007669"/>
    <property type="project" value="UniProtKB-SubCell"/>
</dbReference>
<evidence type="ECO:0000256" key="2">
    <source>
        <dbReference type="ARBA" id="ARBA00022574"/>
    </source>
</evidence>